<gene>
    <name evidence="4" type="ordered locus">Rru_A1054</name>
</gene>
<evidence type="ECO:0000256" key="2">
    <source>
        <dbReference type="SAM" id="Coils"/>
    </source>
</evidence>
<organism evidence="4 5">
    <name type="scientific">Rhodospirillum rubrum (strain ATCC 11170 / ATH 1.1.1 / DSM 467 / LMG 4362 / NCIMB 8255 / S1)</name>
    <dbReference type="NCBI Taxonomy" id="269796"/>
    <lineage>
        <taxon>Bacteria</taxon>
        <taxon>Pseudomonadati</taxon>
        <taxon>Pseudomonadota</taxon>
        <taxon>Alphaproteobacteria</taxon>
        <taxon>Rhodospirillales</taxon>
        <taxon>Rhodospirillaceae</taxon>
        <taxon>Rhodospirillum</taxon>
    </lineage>
</organism>
<dbReference type="HOGENOM" id="CLU_042408_0_0_5"/>
<evidence type="ECO:0000313" key="4">
    <source>
        <dbReference type="EMBL" id="ABC21855.1"/>
    </source>
</evidence>
<feature type="coiled-coil region" evidence="2">
    <location>
        <begin position="186"/>
        <end position="314"/>
    </location>
</feature>
<dbReference type="KEGG" id="rru:Rru_A1054"/>
<reference evidence="4 5" key="1">
    <citation type="journal article" date="2011" name="Stand. Genomic Sci.">
        <title>Complete genome sequence of Rhodospirillum rubrum type strain (S1).</title>
        <authorList>
            <person name="Munk A.C."/>
            <person name="Copeland A."/>
            <person name="Lucas S."/>
            <person name="Lapidus A."/>
            <person name="Del Rio T.G."/>
            <person name="Barry K."/>
            <person name="Detter J.C."/>
            <person name="Hammon N."/>
            <person name="Israni S."/>
            <person name="Pitluck S."/>
            <person name="Brettin T."/>
            <person name="Bruce D."/>
            <person name="Han C."/>
            <person name="Tapia R."/>
            <person name="Gilna P."/>
            <person name="Schmutz J."/>
            <person name="Larimer F."/>
            <person name="Land M."/>
            <person name="Kyrpides N.C."/>
            <person name="Mavromatis K."/>
            <person name="Richardson P."/>
            <person name="Rohde M."/>
            <person name="Goker M."/>
            <person name="Klenk H.P."/>
            <person name="Zhang Y."/>
            <person name="Roberts G.P."/>
            <person name="Reslewic S."/>
            <person name="Schwartz D.C."/>
        </authorList>
    </citation>
    <scope>NUCLEOTIDE SEQUENCE [LARGE SCALE GENOMIC DNA]</scope>
    <source>
        <strain evidence="5">ATCC 11170 / ATH 1.1.1 / DSM 467 / LMG 4362 / NCIMB 8255 / S1</strain>
    </source>
</reference>
<evidence type="ECO:0000256" key="3">
    <source>
        <dbReference type="SAM" id="MobiDB-lite"/>
    </source>
</evidence>
<name>Q2RVJ0_RHORT</name>
<accession>Q2RVJ0</accession>
<dbReference type="InterPro" id="IPR016772">
    <property type="entry name" value="UCP020408"/>
</dbReference>
<keyword evidence="5" id="KW-1185">Reference proteome</keyword>
<dbReference type="PATRIC" id="fig|269796.9.peg.1110"/>
<comment type="similarity">
    <text evidence="1">Belongs to the UPF0751 family.</text>
</comment>
<evidence type="ECO:0000256" key="1">
    <source>
        <dbReference type="ARBA" id="ARBA00007189"/>
    </source>
</evidence>
<dbReference type="Proteomes" id="UP000001929">
    <property type="component" value="Chromosome"/>
</dbReference>
<feature type="region of interest" description="Disordered" evidence="3">
    <location>
        <begin position="1"/>
        <end position="22"/>
    </location>
</feature>
<proteinExistence type="inferred from homology"/>
<dbReference type="Pfam" id="PF10087">
    <property type="entry name" value="DUF2325"/>
    <property type="match status" value="1"/>
</dbReference>
<dbReference type="AlphaFoldDB" id="Q2RVJ0"/>
<keyword evidence="2" id="KW-0175">Coiled coil</keyword>
<dbReference type="EMBL" id="CP000230">
    <property type="protein sequence ID" value="ABC21855.1"/>
    <property type="molecule type" value="Genomic_DNA"/>
</dbReference>
<sequence>MTQRAGIHPSARRPSAFDPPIGCARPAMTDTLSLRPIVGRRRLWELDPHFHCSIVGTCLTMSDLRKLATKTRLSVPADAPDYRLHGVFVRAAGAAGPAEKGIAKLMDKDLERRHTRALAQFRKAADNDALEALWDGAREAGDIPGPYWALMCHPLASRTLLERAFGEVHMLSHLMGAANRADVRRLAEMERETEAVEDRLAEAEARRLREIEIKQGEIGQLRAAIEAERARTRALVRRLEEAGEGGCRDLRIQTLEATMEGLRERLNREAWRADRLQGKLAEAERLLTEVRADRDDLRRRLAEQAEDLRTLEDLALDDDGEAGDRPPLDLGGRTILYVGGRPRTVPSLRKLVEDSNGRFAHHDAGREDGRAHLGEVLSGADIVICPVDCISHDACLKAKRACLKRGTPFVPLSSAGLGAFARCLRETAPLFAPANDGAALAAE</sequence>
<dbReference type="EnsemblBacteria" id="ABC21855">
    <property type="protein sequence ID" value="ABC21855"/>
    <property type="gene ID" value="Rru_A1054"/>
</dbReference>
<evidence type="ECO:0008006" key="6">
    <source>
        <dbReference type="Google" id="ProtNLM"/>
    </source>
</evidence>
<protein>
    <recommendedName>
        <fullName evidence="6">DUF2325 domain-containing protein</fullName>
    </recommendedName>
</protein>
<dbReference type="eggNOG" id="COG3206">
    <property type="taxonomic scope" value="Bacteria"/>
</dbReference>
<evidence type="ECO:0000313" key="5">
    <source>
        <dbReference type="Proteomes" id="UP000001929"/>
    </source>
</evidence>
<dbReference type="STRING" id="269796.Rru_A1054"/>